<proteinExistence type="inferred from homology"/>
<comment type="caution">
    <text evidence="4">The sequence shown here is derived from an EMBL/GenBank/DDBJ whole genome shotgun (WGS) entry which is preliminary data.</text>
</comment>
<dbReference type="InterPro" id="IPR036291">
    <property type="entry name" value="NAD(P)-bd_dom_sf"/>
</dbReference>
<dbReference type="RefSeq" id="WP_166693434.1">
    <property type="nucleotide sequence ID" value="NZ_WAEL01000008.1"/>
</dbReference>
<dbReference type="PROSITE" id="PS00061">
    <property type="entry name" value="ADH_SHORT"/>
    <property type="match status" value="1"/>
</dbReference>
<dbReference type="Gene3D" id="3.40.50.720">
    <property type="entry name" value="NAD(P)-binding Rossmann-like Domain"/>
    <property type="match status" value="1"/>
</dbReference>
<name>A0ABX0QJP9_9BACT</name>
<reference evidence="4" key="1">
    <citation type="submission" date="2024-05" db="EMBL/GenBank/DDBJ databases">
        <authorList>
            <person name="Jung D.-H."/>
        </authorList>
    </citation>
    <scope>NUCLEOTIDE SEQUENCE</scope>
    <source>
        <strain evidence="4">JA-25</strain>
    </source>
</reference>
<comment type="similarity">
    <text evidence="1 3">Belongs to the short-chain dehydrogenases/reductases (SDR) family.</text>
</comment>
<evidence type="ECO:0000313" key="5">
    <source>
        <dbReference type="Proteomes" id="UP000606008"/>
    </source>
</evidence>
<dbReference type="PRINTS" id="PR00080">
    <property type="entry name" value="SDRFAMILY"/>
</dbReference>
<evidence type="ECO:0000313" key="4">
    <source>
        <dbReference type="EMBL" id="NID12685.1"/>
    </source>
</evidence>
<keyword evidence="5" id="KW-1185">Reference proteome</keyword>
<protein>
    <submittedName>
        <fullName evidence="4">SDR family NAD(P)-dependent oxidoreductase</fullName>
    </submittedName>
</protein>
<dbReference type="Pfam" id="PF00106">
    <property type="entry name" value="adh_short"/>
    <property type="match status" value="1"/>
</dbReference>
<accession>A0ABX0QJP9</accession>
<dbReference type="InterPro" id="IPR002347">
    <property type="entry name" value="SDR_fam"/>
</dbReference>
<evidence type="ECO:0000256" key="2">
    <source>
        <dbReference type="ARBA" id="ARBA00023002"/>
    </source>
</evidence>
<gene>
    <name evidence="4" type="ORF">F7231_21120</name>
</gene>
<evidence type="ECO:0000256" key="1">
    <source>
        <dbReference type="ARBA" id="ARBA00006484"/>
    </source>
</evidence>
<dbReference type="PANTHER" id="PTHR42901">
    <property type="entry name" value="ALCOHOL DEHYDROGENASE"/>
    <property type="match status" value="1"/>
</dbReference>
<dbReference type="SUPFAM" id="SSF51735">
    <property type="entry name" value="NAD(P)-binding Rossmann-fold domains"/>
    <property type="match status" value="1"/>
</dbReference>
<sequence>MIALITGASSGIGWATAEALAKLNYKLILCGRRQEKLDELAAQLPVETHIVTFDVRDNESVSAAITALPDAWQSIDVLVNNAGNAYGMSPIQDGEVADWDAMIDGNVQGLLYVSKAVVPGMVARQRGHIVNMSSIAGKQTYANGAVYCASKAAVEAISTGMRLDLTQHGIKVTNIAPGAVQTDFSTVRFKGDTARAAQVYAGFDALQAADIADTIAYAVSAPAHVTIADITILAAAQSAATTIHRK</sequence>
<dbReference type="PANTHER" id="PTHR42901:SF1">
    <property type="entry name" value="ALCOHOL DEHYDROGENASE"/>
    <property type="match status" value="1"/>
</dbReference>
<dbReference type="EMBL" id="WAEL01000008">
    <property type="protein sequence ID" value="NID12685.1"/>
    <property type="molecule type" value="Genomic_DNA"/>
</dbReference>
<organism evidence="4 5">
    <name type="scientific">Fibrivirga algicola</name>
    <dbReference type="NCBI Taxonomy" id="2950420"/>
    <lineage>
        <taxon>Bacteria</taxon>
        <taxon>Pseudomonadati</taxon>
        <taxon>Bacteroidota</taxon>
        <taxon>Cytophagia</taxon>
        <taxon>Cytophagales</taxon>
        <taxon>Spirosomataceae</taxon>
        <taxon>Fibrivirga</taxon>
    </lineage>
</organism>
<dbReference type="PRINTS" id="PR00081">
    <property type="entry name" value="GDHRDH"/>
</dbReference>
<dbReference type="InterPro" id="IPR020904">
    <property type="entry name" value="Sc_DH/Rdtase_CS"/>
</dbReference>
<keyword evidence="2" id="KW-0560">Oxidoreductase</keyword>
<evidence type="ECO:0000256" key="3">
    <source>
        <dbReference type="RuleBase" id="RU000363"/>
    </source>
</evidence>
<dbReference type="Proteomes" id="UP000606008">
    <property type="component" value="Unassembled WGS sequence"/>
</dbReference>